<dbReference type="GO" id="GO:0022625">
    <property type="term" value="C:cytosolic large ribosomal subunit"/>
    <property type="evidence" value="ECO:0007669"/>
    <property type="project" value="TreeGrafter"/>
</dbReference>
<sequence length="169" mass="18196">MGQTTNERRVKDNEAMAMAKFLRTSPGKLNLVAAMIRGKAAGRALTDLQFSNRRIAQDVRKVLASAVANAENNHNLDVDKLVVAEAYVGKSVKMRRFNARARGRAAPIEKHFSRLTIVVREGEAKAAPKKAAVKKAAAPKAEAAEKPAAKKAAAKKPAAKKAATKQDKE</sequence>
<evidence type="ECO:0000256" key="2">
    <source>
        <dbReference type="ARBA" id="ARBA00022730"/>
    </source>
</evidence>
<reference evidence="12 13" key="1">
    <citation type="submission" date="2017-08" db="EMBL/GenBank/DDBJ databases">
        <title>Infants hospitalized years apart are colonized by the same room-sourced microbial strains.</title>
        <authorList>
            <person name="Brooks B."/>
            <person name="Olm M.R."/>
            <person name="Firek B.A."/>
            <person name="Baker R."/>
            <person name="Thomas B.C."/>
            <person name="Morowitz M.J."/>
            <person name="Banfield J.F."/>
        </authorList>
    </citation>
    <scope>NUCLEOTIDE SEQUENCE [LARGE SCALE GENOMIC DNA]</scope>
    <source>
        <strain evidence="12">S2_018_000_R2_104</strain>
    </source>
</reference>
<dbReference type="NCBIfam" id="TIGR01044">
    <property type="entry name" value="rplV_bact"/>
    <property type="match status" value="1"/>
</dbReference>
<dbReference type="HAMAP" id="MF_01331_B">
    <property type="entry name" value="Ribosomal_uL22_B"/>
    <property type="match status" value="1"/>
</dbReference>
<dbReference type="PANTHER" id="PTHR13501:SF8">
    <property type="entry name" value="LARGE RIBOSOMAL SUBUNIT PROTEIN UL22M"/>
    <property type="match status" value="1"/>
</dbReference>
<feature type="region of interest" description="Disordered" evidence="11">
    <location>
        <begin position="124"/>
        <end position="169"/>
    </location>
</feature>
<dbReference type="InterPro" id="IPR005727">
    <property type="entry name" value="Ribosomal_uL22_bac/chlpt-type"/>
</dbReference>
<dbReference type="SUPFAM" id="SSF54843">
    <property type="entry name" value="Ribosomal protein L22"/>
    <property type="match status" value="1"/>
</dbReference>
<gene>
    <name evidence="7" type="primary">rplV</name>
    <name evidence="12" type="ORF">DI626_09585</name>
</gene>
<protein>
    <recommendedName>
        <fullName evidence="6 7">Large ribosomal subunit protein uL22</fullName>
    </recommendedName>
</protein>
<dbReference type="InterPro" id="IPR001063">
    <property type="entry name" value="Ribosomal_uL22"/>
</dbReference>
<dbReference type="Pfam" id="PF00237">
    <property type="entry name" value="Ribosomal_L22"/>
    <property type="match status" value="1"/>
</dbReference>
<comment type="caution">
    <text evidence="12">The sequence shown here is derived from an EMBL/GenBank/DDBJ whole genome shotgun (WGS) entry which is preliminary data.</text>
</comment>
<dbReference type="GO" id="GO:0019843">
    <property type="term" value="F:rRNA binding"/>
    <property type="evidence" value="ECO:0007669"/>
    <property type="project" value="UniProtKB-UniRule"/>
</dbReference>
<evidence type="ECO:0000256" key="11">
    <source>
        <dbReference type="SAM" id="MobiDB-lite"/>
    </source>
</evidence>
<evidence type="ECO:0000256" key="4">
    <source>
        <dbReference type="ARBA" id="ARBA00022980"/>
    </source>
</evidence>
<evidence type="ECO:0000313" key="12">
    <source>
        <dbReference type="EMBL" id="PZO82909.1"/>
    </source>
</evidence>
<keyword evidence="3 7" id="KW-0694">RNA-binding</keyword>
<comment type="similarity">
    <text evidence="1 7 8">Belongs to the universal ribosomal protein uL22 family.</text>
</comment>
<evidence type="ECO:0000256" key="3">
    <source>
        <dbReference type="ARBA" id="ARBA00022884"/>
    </source>
</evidence>
<evidence type="ECO:0000256" key="7">
    <source>
        <dbReference type="HAMAP-Rule" id="MF_01331"/>
    </source>
</evidence>
<dbReference type="AlphaFoldDB" id="A0A2W4ZRZ6"/>
<keyword evidence="2 7" id="KW-0699">rRNA-binding</keyword>
<accession>A0A2W4ZRZ6</accession>
<dbReference type="InterPro" id="IPR036394">
    <property type="entry name" value="Ribosomal_uL22_sf"/>
</dbReference>
<dbReference type="CDD" id="cd00336">
    <property type="entry name" value="Ribosomal_L22"/>
    <property type="match status" value="1"/>
</dbReference>
<dbReference type="EMBL" id="QFNK01000234">
    <property type="protein sequence ID" value="PZO82909.1"/>
    <property type="molecule type" value="Genomic_DNA"/>
</dbReference>
<dbReference type="PANTHER" id="PTHR13501">
    <property type="entry name" value="CHLOROPLAST 50S RIBOSOMAL PROTEIN L22-RELATED"/>
    <property type="match status" value="1"/>
</dbReference>
<evidence type="ECO:0000256" key="8">
    <source>
        <dbReference type="RuleBase" id="RU004005"/>
    </source>
</evidence>
<comment type="subunit">
    <text evidence="7 9">Part of the 50S ribosomal subunit.</text>
</comment>
<keyword evidence="4 7" id="KW-0689">Ribosomal protein</keyword>
<proteinExistence type="inferred from homology"/>
<evidence type="ECO:0000256" key="1">
    <source>
        <dbReference type="ARBA" id="ARBA00009451"/>
    </source>
</evidence>
<evidence type="ECO:0000256" key="6">
    <source>
        <dbReference type="ARBA" id="ARBA00035207"/>
    </source>
</evidence>
<dbReference type="Proteomes" id="UP000249557">
    <property type="component" value="Unassembled WGS sequence"/>
</dbReference>
<keyword evidence="5 7" id="KW-0687">Ribonucleoprotein</keyword>
<evidence type="ECO:0000256" key="10">
    <source>
        <dbReference type="RuleBase" id="RU004008"/>
    </source>
</evidence>
<comment type="function">
    <text evidence="7 10">This protein binds specifically to 23S rRNA; its binding is stimulated by other ribosomal proteins, e.g., L4, L17, and L20. It is important during the early stages of 50S assembly. It makes multiple contacts with different domains of the 23S rRNA in the assembled 50S subunit and ribosome.</text>
</comment>
<evidence type="ECO:0000313" key="13">
    <source>
        <dbReference type="Proteomes" id="UP000249557"/>
    </source>
</evidence>
<name>A0A2W4ZRZ6_9BACT</name>
<evidence type="ECO:0000256" key="9">
    <source>
        <dbReference type="RuleBase" id="RU004006"/>
    </source>
</evidence>
<dbReference type="InterPro" id="IPR047867">
    <property type="entry name" value="Ribosomal_uL22_bac/org-type"/>
</dbReference>
<feature type="compositionally biased region" description="Basic residues" evidence="11">
    <location>
        <begin position="152"/>
        <end position="163"/>
    </location>
</feature>
<comment type="function">
    <text evidence="7">The globular domain of the protein is located near the polypeptide exit tunnel on the outside of the subunit, while an extended beta-hairpin is found that lines the wall of the exit tunnel in the center of the 70S ribosome.</text>
</comment>
<dbReference type="Gene3D" id="3.90.470.10">
    <property type="entry name" value="Ribosomal protein L22/L17"/>
    <property type="match status" value="1"/>
</dbReference>
<dbReference type="GO" id="GO:0006412">
    <property type="term" value="P:translation"/>
    <property type="evidence" value="ECO:0007669"/>
    <property type="project" value="UniProtKB-UniRule"/>
</dbReference>
<organism evidence="12 13">
    <name type="scientific">Micavibrio aeruginosavorus</name>
    <dbReference type="NCBI Taxonomy" id="349221"/>
    <lineage>
        <taxon>Bacteria</taxon>
        <taxon>Pseudomonadati</taxon>
        <taxon>Bdellovibrionota</taxon>
        <taxon>Bdellovibrionia</taxon>
        <taxon>Bdellovibrionales</taxon>
        <taxon>Pseudobdellovibrionaceae</taxon>
        <taxon>Micavibrio</taxon>
    </lineage>
</organism>
<evidence type="ECO:0000256" key="5">
    <source>
        <dbReference type="ARBA" id="ARBA00023274"/>
    </source>
</evidence>
<dbReference type="GO" id="GO:0003735">
    <property type="term" value="F:structural constituent of ribosome"/>
    <property type="evidence" value="ECO:0007669"/>
    <property type="project" value="InterPro"/>
</dbReference>